<keyword evidence="2" id="KW-1185">Reference proteome</keyword>
<organism evidence="1 2">
    <name type="scientific">Armillaria borealis</name>
    <dbReference type="NCBI Taxonomy" id="47425"/>
    <lineage>
        <taxon>Eukaryota</taxon>
        <taxon>Fungi</taxon>
        <taxon>Dikarya</taxon>
        <taxon>Basidiomycota</taxon>
        <taxon>Agaricomycotina</taxon>
        <taxon>Agaricomycetes</taxon>
        <taxon>Agaricomycetidae</taxon>
        <taxon>Agaricales</taxon>
        <taxon>Marasmiineae</taxon>
        <taxon>Physalacriaceae</taxon>
        <taxon>Armillaria</taxon>
    </lineage>
</organism>
<evidence type="ECO:0000313" key="1">
    <source>
        <dbReference type="EMBL" id="KAK0434794.1"/>
    </source>
</evidence>
<evidence type="ECO:0000313" key="2">
    <source>
        <dbReference type="Proteomes" id="UP001175226"/>
    </source>
</evidence>
<sequence length="322" mass="36407">MGTTEVSITTTADAPFNDPTDCVDLVIRTVDNVDFFVLSGLLSLKSPSSFFRQVLQGGHHTEERDGFPVLEVKEDGETFRIILLLCYPYAPPKIKSVEQLVAVGKALDKYCMDHAWKRFVQVVIASSLIREQALRIFAHAVSNGWKELGEAAAKNTLNVPLDSEVELDDLRCIDALQYVRLRDYHRRCGKAALTAMSGKQIRMPWLKGHVSELLFLRSDSAHCRLCGRQRRDIKVDQTLYYAHSWFFHYLATVKTDVLLRPCSEIALDDTIIFETAMDSISECNPDGWTNIASGQIRQFAKLLAGEIDRLISQVPLNIEWTK</sequence>
<accession>A0AA39MIC1</accession>
<gene>
    <name evidence="1" type="ORF">EV421DRAFT_1275929</name>
</gene>
<dbReference type="Gene3D" id="3.30.710.10">
    <property type="entry name" value="Potassium Channel Kv1.1, Chain A"/>
    <property type="match status" value="1"/>
</dbReference>
<name>A0AA39MIC1_9AGAR</name>
<dbReference type="EMBL" id="JAUEPT010000068">
    <property type="protein sequence ID" value="KAK0434794.1"/>
    <property type="molecule type" value="Genomic_DNA"/>
</dbReference>
<dbReference type="InterPro" id="IPR011333">
    <property type="entry name" value="SKP1/BTB/POZ_sf"/>
</dbReference>
<evidence type="ECO:0008006" key="3">
    <source>
        <dbReference type="Google" id="ProtNLM"/>
    </source>
</evidence>
<protein>
    <recommendedName>
        <fullName evidence="3">BTB domain-containing protein</fullName>
    </recommendedName>
</protein>
<proteinExistence type="predicted"/>
<dbReference type="AlphaFoldDB" id="A0AA39MIC1"/>
<dbReference type="Proteomes" id="UP001175226">
    <property type="component" value="Unassembled WGS sequence"/>
</dbReference>
<reference evidence="1" key="1">
    <citation type="submission" date="2023-06" db="EMBL/GenBank/DDBJ databases">
        <authorList>
            <consortium name="Lawrence Berkeley National Laboratory"/>
            <person name="Ahrendt S."/>
            <person name="Sahu N."/>
            <person name="Indic B."/>
            <person name="Wong-Bajracharya J."/>
            <person name="Merenyi Z."/>
            <person name="Ke H.-M."/>
            <person name="Monk M."/>
            <person name="Kocsube S."/>
            <person name="Drula E."/>
            <person name="Lipzen A."/>
            <person name="Balint B."/>
            <person name="Henrissat B."/>
            <person name="Andreopoulos B."/>
            <person name="Martin F.M."/>
            <person name="Harder C.B."/>
            <person name="Rigling D."/>
            <person name="Ford K.L."/>
            <person name="Foster G.D."/>
            <person name="Pangilinan J."/>
            <person name="Papanicolaou A."/>
            <person name="Barry K."/>
            <person name="LaButti K."/>
            <person name="Viragh M."/>
            <person name="Koriabine M."/>
            <person name="Yan M."/>
            <person name="Riley R."/>
            <person name="Champramary S."/>
            <person name="Plett K.L."/>
            <person name="Tsai I.J."/>
            <person name="Slot J."/>
            <person name="Sipos G."/>
            <person name="Plett J."/>
            <person name="Nagy L.G."/>
            <person name="Grigoriev I.V."/>
        </authorList>
    </citation>
    <scope>NUCLEOTIDE SEQUENCE</scope>
    <source>
        <strain evidence="1">FPL87.14</strain>
    </source>
</reference>
<comment type="caution">
    <text evidence="1">The sequence shown here is derived from an EMBL/GenBank/DDBJ whole genome shotgun (WGS) entry which is preliminary data.</text>
</comment>